<evidence type="ECO:0000256" key="9">
    <source>
        <dbReference type="HAMAP-Rule" id="MF_00237"/>
    </source>
</evidence>
<evidence type="ECO:0000256" key="2">
    <source>
        <dbReference type="ARBA" id="ARBA00022448"/>
    </source>
</evidence>
<dbReference type="EMBL" id="CP054492">
    <property type="protein sequence ID" value="QOY51476.1"/>
    <property type="molecule type" value="Genomic_DNA"/>
</dbReference>
<protein>
    <recommendedName>
        <fullName evidence="9">Sec-independent protein translocase protein TatB homolog</fullName>
    </recommendedName>
</protein>
<evidence type="ECO:0000313" key="11">
    <source>
        <dbReference type="EMBL" id="QOY51476.1"/>
    </source>
</evidence>
<dbReference type="InterPro" id="IPR003369">
    <property type="entry name" value="TatA/B/E"/>
</dbReference>
<keyword evidence="6 9" id="KW-1133">Transmembrane helix</keyword>
<feature type="region of interest" description="Disordered" evidence="10">
    <location>
        <begin position="94"/>
        <end position="139"/>
    </location>
</feature>
<evidence type="ECO:0000256" key="10">
    <source>
        <dbReference type="SAM" id="MobiDB-lite"/>
    </source>
</evidence>
<evidence type="ECO:0000256" key="3">
    <source>
        <dbReference type="ARBA" id="ARBA00022475"/>
    </source>
</evidence>
<keyword evidence="8 9" id="KW-0472">Membrane</keyword>
<keyword evidence="12" id="KW-1185">Reference proteome</keyword>
<dbReference type="PANTHER" id="PTHR33162:SF1">
    <property type="entry name" value="SEC-INDEPENDENT PROTEIN TRANSLOCASE PROTEIN TATA, CHLOROPLASTIC"/>
    <property type="match status" value="1"/>
</dbReference>
<keyword evidence="2 9" id="KW-0813">Transport</keyword>
<dbReference type="Pfam" id="PF02416">
    <property type="entry name" value="TatA_B_E"/>
    <property type="match status" value="1"/>
</dbReference>
<keyword evidence="3 9" id="KW-1003">Cell membrane</keyword>
<dbReference type="GO" id="GO:0033281">
    <property type="term" value="C:TAT protein transport complex"/>
    <property type="evidence" value="ECO:0007669"/>
    <property type="project" value="UniProtKB-UniRule"/>
</dbReference>
<accession>A0A7S7RMH0</accession>
<dbReference type="Proteomes" id="UP000593994">
    <property type="component" value="Chromosome"/>
</dbReference>
<dbReference type="GO" id="GO:0043953">
    <property type="term" value="P:protein transport by the Tat complex"/>
    <property type="evidence" value="ECO:0007669"/>
    <property type="project" value="UniProtKB-UniRule"/>
</dbReference>
<dbReference type="HAMAP" id="MF_00237">
    <property type="entry name" value="TatB"/>
    <property type="match status" value="1"/>
</dbReference>
<comment type="similarity">
    <text evidence="9">Belongs to the TatB family.</text>
</comment>
<dbReference type="InterPro" id="IPR018448">
    <property type="entry name" value="TatB"/>
</dbReference>
<feature type="compositionally biased region" description="Basic and acidic residues" evidence="10">
    <location>
        <begin position="100"/>
        <end position="110"/>
    </location>
</feature>
<dbReference type="AlphaFoldDB" id="A0A7S7RMH0"/>
<dbReference type="NCBIfam" id="TIGR01410">
    <property type="entry name" value="tatB"/>
    <property type="match status" value="1"/>
</dbReference>
<evidence type="ECO:0000256" key="4">
    <source>
        <dbReference type="ARBA" id="ARBA00022692"/>
    </source>
</evidence>
<dbReference type="PANTHER" id="PTHR33162">
    <property type="entry name" value="SEC-INDEPENDENT PROTEIN TRANSLOCASE PROTEIN TATA, CHLOROPLASTIC"/>
    <property type="match status" value="1"/>
</dbReference>
<evidence type="ECO:0000256" key="1">
    <source>
        <dbReference type="ARBA" id="ARBA00004167"/>
    </source>
</evidence>
<evidence type="ECO:0000256" key="5">
    <source>
        <dbReference type="ARBA" id="ARBA00022927"/>
    </source>
</evidence>
<dbReference type="GO" id="GO:0008320">
    <property type="term" value="F:protein transmembrane transporter activity"/>
    <property type="evidence" value="ECO:0007669"/>
    <property type="project" value="UniProtKB-UniRule"/>
</dbReference>
<sequence length="139" mass="15461">MFGMGFTEIMIIAVIAILFLGPDKLPSAMVEIAKFLRSAKNTIGSMKESLEEELHVKEMKEEALSYKKELLDASNKVKSATDIKSMAAKLTTLDDDDSHSDDGFFDKPKDTTQATQNKPEEVTLVKKKKSDTIKEDTDV</sequence>
<dbReference type="KEGG" id="sbal:HUE88_10165"/>
<dbReference type="Gene3D" id="1.20.5.3310">
    <property type="match status" value="1"/>
</dbReference>
<evidence type="ECO:0000313" key="12">
    <source>
        <dbReference type="Proteomes" id="UP000593994"/>
    </source>
</evidence>
<keyword evidence="7 9" id="KW-0811">Translocation</keyword>
<dbReference type="RefSeq" id="WP_194368694.1">
    <property type="nucleotide sequence ID" value="NZ_CP054492.1"/>
</dbReference>
<feature type="compositionally biased region" description="Basic and acidic residues" evidence="10">
    <location>
        <begin position="118"/>
        <end position="139"/>
    </location>
</feature>
<reference evidence="11 12" key="1">
    <citation type="submission" date="2020-05" db="EMBL/GenBank/DDBJ databases">
        <title>Sulfurimonas marisnigri, sp. nov., and Sulfurimonas baltica, sp. nov., manganese oxide reducing chemolithoautotrophs of the class Epsilonproteobacteria isolated from the pelagic redoxclines of the Black and Baltic Seas and emended description of the genus Sulfurimonas.</title>
        <authorList>
            <person name="Henkel J.V."/>
            <person name="Laudan C."/>
            <person name="Werner J."/>
            <person name="Neu T."/>
            <person name="Plewe S."/>
            <person name="Sproer C."/>
            <person name="Bunk B."/>
            <person name="Schulz-Vogt H.N."/>
        </authorList>
    </citation>
    <scope>NUCLEOTIDE SEQUENCE [LARGE SCALE GENOMIC DNA]</scope>
    <source>
        <strain evidence="11 12">GD2</strain>
    </source>
</reference>
<organism evidence="11 12">
    <name type="scientific">Candidatus Sulfurimonas baltica</name>
    <dbReference type="NCBI Taxonomy" id="2740404"/>
    <lineage>
        <taxon>Bacteria</taxon>
        <taxon>Pseudomonadati</taxon>
        <taxon>Campylobacterota</taxon>
        <taxon>Epsilonproteobacteria</taxon>
        <taxon>Campylobacterales</taxon>
        <taxon>Sulfurimonadaceae</taxon>
        <taxon>Sulfurimonas</taxon>
    </lineage>
</organism>
<comment type="subcellular location">
    <subcellularLocation>
        <location evidence="9">Cell membrane</location>
        <topology evidence="9">Single-pass membrane protein</topology>
    </subcellularLocation>
    <subcellularLocation>
        <location evidence="1">Membrane</location>
        <topology evidence="1">Single-pass membrane protein</topology>
    </subcellularLocation>
</comment>
<keyword evidence="4 9" id="KW-0812">Transmembrane</keyword>
<evidence type="ECO:0000256" key="8">
    <source>
        <dbReference type="ARBA" id="ARBA00023136"/>
    </source>
</evidence>
<evidence type="ECO:0000256" key="7">
    <source>
        <dbReference type="ARBA" id="ARBA00023010"/>
    </source>
</evidence>
<gene>
    <name evidence="11" type="primary">tatB</name>
    <name evidence="11" type="ORF">HUE88_10165</name>
</gene>
<keyword evidence="5 9" id="KW-0653">Protein transport</keyword>
<proteinExistence type="inferred from homology"/>
<evidence type="ECO:0000256" key="6">
    <source>
        <dbReference type="ARBA" id="ARBA00022989"/>
    </source>
</evidence>
<dbReference type="PRINTS" id="PR01506">
    <property type="entry name" value="TATBPROTEIN"/>
</dbReference>
<name>A0A7S7RMH0_9BACT</name>